<keyword evidence="2" id="KW-1185">Reference proteome</keyword>
<name>A0ACC0JBR2_CHOFU</name>
<protein>
    <submittedName>
        <fullName evidence="1">Uncharacterized protein</fullName>
    </submittedName>
</protein>
<gene>
    <name evidence="1" type="ORF">MSG28_009568</name>
</gene>
<dbReference type="EMBL" id="CM046116">
    <property type="protein sequence ID" value="KAI8421528.1"/>
    <property type="molecule type" value="Genomic_DNA"/>
</dbReference>
<evidence type="ECO:0000313" key="1">
    <source>
        <dbReference type="EMBL" id="KAI8421528.1"/>
    </source>
</evidence>
<comment type="caution">
    <text evidence="1">The sequence shown here is derived from an EMBL/GenBank/DDBJ whole genome shotgun (WGS) entry which is preliminary data.</text>
</comment>
<sequence>MDGWYATVWISDQRILSSEPKLANIWNINFYVVAQSVVIGTVKADQKQPYITQENIDAVRQLIVVDRHTRYPVHCLGVPRSAKTDQSNTLTEHFEKNGLHVCSENGHVATIVLEDPLIHLQLRFFHVGEDLLGLTCLQSGFCFSIKVISNDQYEIYSESAASKDKFNISWLLSAARIAKSRHLLELLLQVKSRRRCEQQKREFPSSEESLQKGVLKKAGGHKCRNLPYSPNKYTGITGHPSTTSMQPGMFHVRSASGILLIRRRMSTGASGCGRREVASYARSISSGSRGSGTAGCARGHAAPDEAVGACALDEDEAFVYNW</sequence>
<organism evidence="1 2">
    <name type="scientific">Choristoneura fumiferana</name>
    <name type="common">Spruce budworm moth</name>
    <name type="synonym">Archips fumiferana</name>
    <dbReference type="NCBI Taxonomy" id="7141"/>
    <lineage>
        <taxon>Eukaryota</taxon>
        <taxon>Metazoa</taxon>
        <taxon>Ecdysozoa</taxon>
        <taxon>Arthropoda</taxon>
        <taxon>Hexapoda</taxon>
        <taxon>Insecta</taxon>
        <taxon>Pterygota</taxon>
        <taxon>Neoptera</taxon>
        <taxon>Endopterygota</taxon>
        <taxon>Lepidoptera</taxon>
        <taxon>Glossata</taxon>
        <taxon>Ditrysia</taxon>
        <taxon>Tortricoidea</taxon>
        <taxon>Tortricidae</taxon>
        <taxon>Tortricinae</taxon>
        <taxon>Choristoneura</taxon>
    </lineage>
</organism>
<reference evidence="1 2" key="1">
    <citation type="journal article" date="2022" name="Genome Biol. Evol.">
        <title>The Spruce Budworm Genome: Reconstructing the Evolutionary History of Antifreeze Proteins.</title>
        <authorList>
            <person name="Beliveau C."/>
            <person name="Gagne P."/>
            <person name="Picq S."/>
            <person name="Vernygora O."/>
            <person name="Keeling C.I."/>
            <person name="Pinkney K."/>
            <person name="Doucet D."/>
            <person name="Wen F."/>
            <person name="Johnston J.S."/>
            <person name="Maaroufi H."/>
            <person name="Boyle B."/>
            <person name="Laroche J."/>
            <person name="Dewar K."/>
            <person name="Juretic N."/>
            <person name="Blackburn G."/>
            <person name="Nisole A."/>
            <person name="Brunet B."/>
            <person name="Brandao M."/>
            <person name="Lumley L."/>
            <person name="Duan J."/>
            <person name="Quan G."/>
            <person name="Lucarotti C.J."/>
            <person name="Roe A.D."/>
            <person name="Sperling F.A.H."/>
            <person name="Levesque R.C."/>
            <person name="Cusson M."/>
        </authorList>
    </citation>
    <scope>NUCLEOTIDE SEQUENCE [LARGE SCALE GENOMIC DNA]</scope>
    <source>
        <strain evidence="1">Glfc:IPQL:Cfum</strain>
    </source>
</reference>
<proteinExistence type="predicted"/>
<dbReference type="Proteomes" id="UP001064048">
    <property type="component" value="Chromosome 16"/>
</dbReference>
<accession>A0ACC0JBR2</accession>
<evidence type="ECO:0000313" key="2">
    <source>
        <dbReference type="Proteomes" id="UP001064048"/>
    </source>
</evidence>